<evidence type="ECO:0000313" key="3">
    <source>
        <dbReference type="EMBL" id="SEP10685.1"/>
    </source>
</evidence>
<accession>A0A1H8V5I8</accession>
<sequence length="99" mass="10901">MLVATNTGYEASKLARERYGEYFANYHDINMAGLRFFSVYQGYGGAEQHKGEYANVIAHFGDDMANGESPVLYGDGEQTRDFTTPTTSCAASRRPPTTS</sequence>
<dbReference type="Gene3D" id="3.40.50.720">
    <property type="entry name" value="NAD(P)-binding Rossmann-like Domain"/>
    <property type="match status" value="1"/>
</dbReference>
<evidence type="ECO:0000256" key="1">
    <source>
        <dbReference type="SAM" id="MobiDB-lite"/>
    </source>
</evidence>
<dbReference type="SUPFAM" id="SSF51735">
    <property type="entry name" value="NAD(P)-binding Rossmann-fold domains"/>
    <property type="match status" value="1"/>
</dbReference>
<proteinExistence type="predicted"/>
<dbReference type="Pfam" id="PF01370">
    <property type="entry name" value="Epimerase"/>
    <property type="match status" value="1"/>
</dbReference>
<organism evidence="3 4">
    <name type="scientific">Halorientalis persicus</name>
    <dbReference type="NCBI Taxonomy" id="1367881"/>
    <lineage>
        <taxon>Archaea</taxon>
        <taxon>Methanobacteriati</taxon>
        <taxon>Methanobacteriota</taxon>
        <taxon>Stenosarchaea group</taxon>
        <taxon>Halobacteria</taxon>
        <taxon>Halobacteriales</taxon>
        <taxon>Haloarculaceae</taxon>
        <taxon>Halorientalis</taxon>
    </lineage>
</organism>
<dbReference type="InterPro" id="IPR036291">
    <property type="entry name" value="NAD(P)-bd_dom_sf"/>
</dbReference>
<name>A0A1H8V5I8_9EURY</name>
<protein>
    <submittedName>
        <fullName evidence="3">UDP-glucose 4-epimerase</fullName>
    </submittedName>
</protein>
<feature type="region of interest" description="Disordered" evidence="1">
    <location>
        <begin position="68"/>
        <end position="99"/>
    </location>
</feature>
<evidence type="ECO:0000313" key="4">
    <source>
        <dbReference type="Proteomes" id="UP000198775"/>
    </source>
</evidence>
<dbReference type="AlphaFoldDB" id="A0A1H8V5I8"/>
<dbReference type="EMBL" id="FOCX01000033">
    <property type="protein sequence ID" value="SEP10685.1"/>
    <property type="molecule type" value="Genomic_DNA"/>
</dbReference>
<evidence type="ECO:0000259" key="2">
    <source>
        <dbReference type="Pfam" id="PF01370"/>
    </source>
</evidence>
<gene>
    <name evidence="3" type="ORF">SAMN05216388_103328</name>
</gene>
<dbReference type="InterPro" id="IPR001509">
    <property type="entry name" value="Epimerase_deHydtase"/>
</dbReference>
<dbReference type="Proteomes" id="UP000198775">
    <property type="component" value="Unassembled WGS sequence"/>
</dbReference>
<keyword evidence="4" id="KW-1185">Reference proteome</keyword>
<feature type="domain" description="NAD-dependent epimerase/dehydratase" evidence="2">
    <location>
        <begin position="4"/>
        <end position="83"/>
    </location>
</feature>
<feature type="compositionally biased region" description="Polar residues" evidence="1">
    <location>
        <begin position="81"/>
        <end position="99"/>
    </location>
</feature>
<reference evidence="4" key="1">
    <citation type="submission" date="2016-10" db="EMBL/GenBank/DDBJ databases">
        <authorList>
            <person name="Varghese N."/>
            <person name="Submissions S."/>
        </authorList>
    </citation>
    <scope>NUCLEOTIDE SEQUENCE [LARGE SCALE GENOMIC DNA]</scope>
    <source>
        <strain evidence="4">IBRC-M 10043</strain>
    </source>
</reference>